<accession>A0A1G7UMQ1</accession>
<reference evidence="1 2" key="1">
    <citation type="submission" date="2016-10" db="EMBL/GenBank/DDBJ databases">
        <authorList>
            <person name="de Groot N.N."/>
        </authorList>
    </citation>
    <scope>NUCLEOTIDE SEQUENCE [LARGE SCALE GENOMIC DNA]</scope>
    <source>
        <strain evidence="1 2">DSM 28129</strain>
    </source>
</reference>
<organism evidence="1 2">
    <name type="scientific">Fontibacillus panacisegetis</name>
    <dbReference type="NCBI Taxonomy" id="670482"/>
    <lineage>
        <taxon>Bacteria</taxon>
        <taxon>Bacillati</taxon>
        <taxon>Bacillota</taxon>
        <taxon>Bacilli</taxon>
        <taxon>Bacillales</taxon>
        <taxon>Paenibacillaceae</taxon>
        <taxon>Fontibacillus</taxon>
    </lineage>
</organism>
<gene>
    <name evidence="1" type="ORF">SAMN04488542_1481</name>
</gene>
<dbReference type="Proteomes" id="UP000198972">
    <property type="component" value="Unassembled WGS sequence"/>
</dbReference>
<dbReference type="EMBL" id="FNBG01000048">
    <property type="protein sequence ID" value="SDG48773.1"/>
    <property type="molecule type" value="Genomic_DNA"/>
</dbReference>
<keyword evidence="2" id="KW-1185">Reference proteome</keyword>
<proteinExistence type="predicted"/>
<feature type="non-terminal residue" evidence="1">
    <location>
        <position position="1"/>
    </location>
</feature>
<sequence>YLKDAIVNNKNQVYTYHYNDQEIEKYFMPLTIYTPTLYH</sequence>
<dbReference type="AlphaFoldDB" id="A0A1G7UMQ1"/>
<evidence type="ECO:0000313" key="2">
    <source>
        <dbReference type="Proteomes" id="UP000198972"/>
    </source>
</evidence>
<protein>
    <submittedName>
        <fullName evidence="1">Uncharacterized protein</fullName>
    </submittedName>
</protein>
<evidence type="ECO:0000313" key="1">
    <source>
        <dbReference type="EMBL" id="SDG48773.1"/>
    </source>
</evidence>
<name>A0A1G7UMQ1_9BACL</name>